<gene>
    <name evidence="1" type="ORF">Terrestrivirus4_142</name>
</gene>
<name>A0A3G4ZNX7_9VIRU</name>
<evidence type="ECO:0000313" key="1">
    <source>
        <dbReference type="EMBL" id="AYV76094.1"/>
    </source>
</evidence>
<sequence>MITYTNQSSKELKYLIIKGIRREVERHMNPYLSSDDDIPYDTEEFKTFQKFCIDNTKLLDQDRDYDFGTHFESYFRSSIDNFISLIKTTDDKKLFDLLYNYNECMFETA</sequence>
<accession>A0A3G4ZNX7</accession>
<reference evidence="1" key="1">
    <citation type="submission" date="2018-10" db="EMBL/GenBank/DDBJ databases">
        <title>Hidden diversity of soil giant viruses.</title>
        <authorList>
            <person name="Schulz F."/>
            <person name="Alteio L."/>
            <person name="Goudeau D."/>
            <person name="Ryan E.M."/>
            <person name="Malmstrom R.R."/>
            <person name="Blanchard J."/>
            <person name="Woyke T."/>
        </authorList>
    </citation>
    <scope>NUCLEOTIDE SEQUENCE</scope>
    <source>
        <strain evidence="1">TEV1</strain>
    </source>
</reference>
<protein>
    <submittedName>
        <fullName evidence="1">Uncharacterized protein</fullName>
    </submittedName>
</protein>
<organism evidence="1">
    <name type="scientific">Terrestrivirus sp</name>
    <dbReference type="NCBI Taxonomy" id="2487775"/>
    <lineage>
        <taxon>Viruses</taxon>
        <taxon>Varidnaviria</taxon>
        <taxon>Bamfordvirae</taxon>
        <taxon>Nucleocytoviricota</taxon>
        <taxon>Megaviricetes</taxon>
        <taxon>Imitervirales</taxon>
        <taxon>Mimiviridae</taxon>
        <taxon>Klosneuvirinae</taxon>
    </lineage>
</organism>
<proteinExistence type="predicted"/>
<dbReference type="EMBL" id="MK071982">
    <property type="protein sequence ID" value="AYV76094.1"/>
    <property type="molecule type" value="Genomic_DNA"/>
</dbReference>